<name>A0A0N4Y1G7_NIPBR</name>
<evidence type="ECO:0000313" key="4">
    <source>
        <dbReference type="Proteomes" id="UP000271162"/>
    </source>
</evidence>
<feature type="chain" id="PRO_5043125066" evidence="2">
    <location>
        <begin position="18"/>
        <end position="352"/>
    </location>
</feature>
<proteinExistence type="predicted"/>
<accession>A0A0N4Y1G7</accession>
<feature type="compositionally biased region" description="Basic residues" evidence="1">
    <location>
        <begin position="314"/>
        <end position="330"/>
    </location>
</feature>
<dbReference type="EMBL" id="UYSL01020146">
    <property type="protein sequence ID" value="VDL73053.1"/>
    <property type="molecule type" value="Genomic_DNA"/>
</dbReference>
<feature type="region of interest" description="Disordered" evidence="1">
    <location>
        <begin position="95"/>
        <end position="154"/>
    </location>
</feature>
<reference evidence="3 4" key="2">
    <citation type="submission" date="2018-11" db="EMBL/GenBank/DDBJ databases">
        <authorList>
            <consortium name="Pathogen Informatics"/>
        </authorList>
    </citation>
    <scope>NUCLEOTIDE SEQUENCE [LARGE SCALE GENOMIC DNA]</scope>
</reference>
<feature type="compositionally biased region" description="Basic residues" evidence="1">
    <location>
        <begin position="251"/>
        <end position="264"/>
    </location>
</feature>
<gene>
    <name evidence="3" type="ORF">NBR_LOCUS9464</name>
</gene>
<evidence type="ECO:0000313" key="5">
    <source>
        <dbReference type="WBParaSite" id="NBR_0000946301-mRNA-1"/>
    </source>
</evidence>
<dbReference type="InterPro" id="IPR052884">
    <property type="entry name" value="VID_Regulator"/>
</dbReference>
<keyword evidence="2" id="KW-0732">Signal</keyword>
<dbReference type="Proteomes" id="UP000271162">
    <property type="component" value="Unassembled WGS sequence"/>
</dbReference>
<feature type="compositionally biased region" description="Low complexity" evidence="1">
    <location>
        <begin position="123"/>
        <end position="137"/>
    </location>
</feature>
<evidence type="ECO:0000256" key="1">
    <source>
        <dbReference type="SAM" id="MobiDB-lite"/>
    </source>
</evidence>
<keyword evidence="4" id="KW-1185">Reference proteome</keyword>
<protein>
    <submittedName>
        <fullName evidence="5">Secreted protein</fullName>
    </submittedName>
</protein>
<feature type="compositionally biased region" description="Low complexity" evidence="1">
    <location>
        <begin position="99"/>
        <end position="116"/>
    </location>
</feature>
<sequence>MLMVFLELLLIVNSVHSACEELGPGEKATQEEHCIFARKNLRAPTECVDSIKQGRAGGMKREGCKPLGPQIECYCPEANNFLECLETINNKYGDDDNNNDNNDNNNDNNDDNNNNDNNDEDNNNNNDDNNNNNNNNDHGPDHNHDDNDDDDDFITHRNTKRQRTALKLVVTSWAMTLALVLQLLFISMYRTAHRDNFEQSQREYLRMMRDQYGAMLAAEQAKRPTPRKTPDEKTVKKSVVNALPGRDTAKKNKKGKTRARRKKLKGAKMNALLRNFTKKLYSSEDATGDPKLSNESAESSTTSTVSKSKESVEKRKKGLKLKLPKKRPDKKKSIQMDTTTTGGTTVDFYNMT</sequence>
<dbReference type="PANTHER" id="PTHR35261:SF3">
    <property type="entry name" value="VACUOLAR IMPORT AND DEGRADATION PROTEIN 22"/>
    <property type="match status" value="1"/>
</dbReference>
<dbReference type="WBParaSite" id="NBR_0000946301-mRNA-1">
    <property type="protein sequence ID" value="NBR_0000946301-mRNA-1"/>
    <property type="gene ID" value="NBR_0000946301"/>
</dbReference>
<feature type="region of interest" description="Disordered" evidence="1">
    <location>
        <begin position="283"/>
        <end position="352"/>
    </location>
</feature>
<feature type="signal peptide" evidence="2">
    <location>
        <begin position="1"/>
        <end position="17"/>
    </location>
</feature>
<evidence type="ECO:0000256" key="2">
    <source>
        <dbReference type="SAM" id="SignalP"/>
    </source>
</evidence>
<dbReference type="PANTHER" id="PTHR35261">
    <property type="entry name" value="ORGANELLAR PROTEIN, PUTATIVE-RELATED-RELATED"/>
    <property type="match status" value="1"/>
</dbReference>
<organism evidence="5">
    <name type="scientific">Nippostrongylus brasiliensis</name>
    <name type="common">Rat hookworm</name>
    <dbReference type="NCBI Taxonomy" id="27835"/>
    <lineage>
        <taxon>Eukaryota</taxon>
        <taxon>Metazoa</taxon>
        <taxon>Ecdysozoa</taxon>
        <taxon>Nematoda</taxon>
        <taxon>Chromadorea</taxon>
        <taxon>Rhabditida</taxon>
        <taxon>Rhabditina</taxon>
        <taxon>Rhabditomorpha</taxon>
        <taxon>Strongyloidea</taxon>
        <taxon>Heligmosomidae</taxon>
        <taxon>Nippostrongylus</taxon>
    </lineage>
</organism>
<reference evidence="5" key="1">
    <citation type="submission" date="2017-02" db="UniProtKB">
        <authorList>
            <consortium name="WormBaseParasite"/>
        </authorList>
    </citation>
    <scope>IDENTIFICATION</scope>
</reference>
<feature type="region of interest" description="Disordered" evidence="1">
    <location>
        <begin position="244"/>
        <end position="264"/>
    </location>
</feature>
<evidence type="ECO:0000313" key="3">
    <source>
        <dbReference type="EMBL" id="VDL73053.1"/>
    </source>
</evidence>
<dbReference type="AlphaFoldDB" id="A0A0N4Y1G7"/>